<dbReference type="AlphaFoldDB" id="A0A4Y7TME5"/>
<keyword evidence="3" id="KW-1185">Reference proteome</keyword>
<feature type="region of interest" description="Disordered" evidence="1">
    <location>
        <begin position="1"/>
        <end position="128"/>
    </location>
</feature>
<dbReference type="OrthoDB" id="2962799at2759"/>
<protein>
    <submittedName>
        <fullName evidence="2">Uncharacterized protein</fullName>
    </submittedName>
</protein>
<proteinExistence type="predicted"/>
<accession>A0A4Y7TME5</accession>
<name>A0A4Y7TME5_COPMI</name>
<organism evidence="2 3">
    <name type="scientific">Coprinellus micaceus</name>
    <name type="common">Glistening ink-cap mushroom</name>
    <name type="synonym">Coprinus micaceus</name>
    <dbReference type="NCBI Taxonomy" id="71717"/>
    <lineage>
        <taxon>Eukaryota</taxon>
        <taxon>Fungi</taxon>
        <taxon>Dikarya</taxon>
        <taxon>Basidiomycota</taxon>
        <taxon>Agaricomycotina</taxon>
        <taxon>Agaricomycetes</taxon>
        <taxon>Agaricomycetidae</taxon>
        <taxon>Agaricales</taxon>
        <taxon>Agaricineae</taxon>
        <taxon>Psathyrellaceae</taxon>
        <taxon>Coprinellus</taxon>
    </lineage>
</organism>
<gene>
    <name evidence="2" type="ORF">FA13DRAFT_1728168</name>
</gene>
<comment type="caution">
    <text evidence="2">The sequence shown here is derived from an EMBL/GenBank/DDBJ whole genome shotgun (WGS) entry which is preliminary data.</text>
</comment>
<dbReference type="Proteomes" id="UP000298030">
    <property type="component" value="Unassembled WGS sequence"/>
</dbReference>
<evidence type="ECO:0000313" key="3">
    <source>
        <dbReference type="Proteomes" id="UP000298030"/>
    </source>
</evidence>
<dbReference type="EMBL" id="QPFP01000007">
    <property type="protein sequence ID" value="TEB35365.1"/>
    <property type="molecule type" value="Genomic_DNA"/>
</dbReference>
<feature type="compositionally biased region" description="Polar residues" evidence="1">
    <location>
        <begin position="80"/>
        <end position="99"/>
    </location>
</feature>
<reference evidence="2 3" key="1">
    <citation type="journal article" date="2019" name="Nat. Ecol. Evol.">
        <title>Megaphylogeny resolves global patterns of mushroom evolution.</title>
        <authorList>
            <person name="Varga T."/>
            <person name="Krizsan K."/>
            <person name="Foldi C."/>
            <person name="Dima B."/>
            <person name="Sanchez-Garcia M."/>
            <person name="Sanchez-Ramirez S."/>
            <person name="Szollosi G.J."/>
            <person name="Szarkandi J.G."/>
            <person name="Papp V."/>
            <person name="Albert L."/>
            <person name="Andreopoulos W."/>
            <person name="Angelini C."/>
            <person name="Antonin V."/>
            <person name="Barry K.W."/>
            <person name="Bougher N.L."/>
            <person name="Buchanan P."/>
            <person name="Buyck B."/>
            <person name="Bense V."/>
            <person name="Catcheside P."/>
            <person name="Chovatia M."/>
            <person name="Cooper J."/>
            <person name="Damon W."/>
            <person name="Desjardin D."/>
            <person name="Finy P."/>
            <person name="Geml J."/>
            <person name="Haridas S."/>
            <person name="Hughes K."/>
            <person name="Justo A."/>
            <person name="Karasinski D."/>
            <person name="Kautmanova I."/>
            <person name="Kiss B."/>
            <person name="Kocsube S."/>
            <person name="Kotiranta H."/>
            <person name="LaButti K.M."/>
            <person name="Lechner B.E."/>
            <person name="Liimatainen K."/>
            <person name="Lipzen A."/>
            <person name="Lukacs Z."/>
            <person name="Mihaltcheva S."/>
            <person name="Morgado L.N."/>
            <person name="Niskanen T."/>
            <person name="Noordeloos M.E."/>
            <person name="Ohm R.A."/>
            <person name="Ortiz-Santana B."/>
            <person name="Ovrebo C."/>
            <person name="Racz N."/>
            <person name="Riley R."/>
            <person name="Savchenko A."/>
            <person name="Shiryaev A."/>
            <person name="Soop K."/>
            <person name="Spirin V."/>
            <person name="Szebenyi C."/>
            <person name="Tomsovsky M."/>
            <person name="Tulloss R.E."/>
            <person name="Uehling J."/>
            <person name="Grigoriev I.V."/>
            <person name="Vagvolgyi C."/>
            <person name="Papp T."/>
            <person name="Martin F.M."/>
            <person name="Miettinen O."/>
            <person name="Hibbett D.S."/>
            <person name="Nagy L.G."/>
        </authorList>
    </citation>
    <scope>NUCLEOTIDE SEQUENCE [LARGE SCALE GENOMIC DNA]</scope>
    <source>
        <strain evidence="2 3">FP101781</strain>
    </source>
</reference>
<feature type="region of interest" description="Disordered" evidence="1">
    <location>
        <begin position="222"/>
        <end position="245"/>
    </location>
</feature>
<sequence length="292" mass="31348">MSLARLKNALSRKGALKGHAKKPSTDSTGSAGSGTGLISRITNKVTSPTQTIVLPLQTVPQPKPRYPSVLERGYRVPLYPTQSPPEQQASQGRSLTTPREASHSHVPSLPPIPQSAVPPASPHPITVAERNVRKKVIVPPRALKISNGRPLVPFAERKTGTPRSPAHRQRRPGFMNQFKHPFLPLKDSDTAFPTISAPMPSADTSVTNPKLGYGNAYPASIRSSNSVPRSAPMAPGGPRQNVRGSRRIPAPLYLTQPSRPLLPATPLHLREDIRVLPPGLSPAGPRFSPAPI</sequence>
<evidence type="ECO:0000313" key="2">
    <source>
        <dbReference type="EMBL" id="TEB35365.1"/>
    </source>
</evidence>
<evidence type="ECO:0000256" key="1">
    <source>
        <dbReference type="SAM" id="MobiDB-lite"/>
    </source>
</evidence>
<feature type="compositionally biased region" description="Polar residues" evidence="1">
    <location>
        <begin position="40"/>
        <end position="52"/>
    </location>
</feature>